<keyword evidence="1" id="KW-0812">Transmembrane</keyword>
<dbReference type="CDD" id="cd07818">
    <property type="entry name" value="SRPBCC_1"/>
    <property type="match status" value="1"/>
</dbReference>
<dbReference type="Pfam" id="PF10604">
    <property type="entry name" value="Polyketide_cyc2"/>
    <property type="match status" value="1"/>
</dbReference>
<evidence type="ECO:0000313" key="3">
    <source>
        <dbReference type="Proteomes" id="UP001163731"/>
    </source>
</evidence>
<dbReference type="InterPro" id="IPR023393">
    <property type="entry name" value="START-like_dom_sf"/>
</dbReference>
<name>A0ABT3I1U3_9FLAO</name>
<sequence>MKTILKFIGGIILLIIVYAVIAMLAFSKDYHIEKSVVIDAPKEKVWPHISSTRAFNVWNPFAKADKSVVITYKGDPGEVGDGYHWRGNKDVGEGEQEIVAIVPYQKATSKLHFIQPWEGDATSNLIMSSEGNSTKVTWTMDNELTTPMKIMKPFMDMQMGKMFEQGFGDLKKIAEQ</sequence>
<reference evidence="2" key="1">
    <citation type="submission" date="2022-10" db="EMBL/GenBank/DDBJ databases">
        <title>Chryseobacterium babae sp. nov. isolated from the gut of the beetle Oryctes rhinoceros, and Chryseobacterium kimseyorum sp. nov., isolated from a stick insect rearing cage.</title>
        <authorList>
            <person name="Shelomi M."/>
            <person name="Han C.-J."/>
            <person name="Chen W.-M."/>
            <person name="Chen H.-K."/>
            <person name="Liaw S.-J."/>
            <person name="Muhle E."/>
            <person name="Clermont D."/>
        </authorList>
    </citation>
    <scope>NUCLEOTIDE SEQUENCE</scope>
    <source>
        <strain evidence="2">09-1422</strain>
    </source>
</reference>
<evidence type="ECO:0000256" key="1">
    <source>
        <dbReference type="SAM" id="Phobius"/>
    </source>
</evidence>
<accession>A0ABT3I1U3</accession>
<feature type="transmembrane region" description="Helical" evidence="1">
    <location>
        <begin position="7"/>
        <end position="26"/>
    </location>
</feature>
<dbReference type="Proteomes" id="UP001163731">
    <property type="component" value="Unassembled WGS sequence"/>
</dbReference>
<comment type="caution">
    <text evidence="2">The sequence shown here is derived from an EMBL/GenBank/DDBJ whole genome shotgun (WGS) entry which is preliminary data.</text>
</comment>
<dbReference type="InterPro" id="IPR019587">
    <property type="entry name" value="Polyketide_cyclase/dehydratase"/>
</dbReference>
<dbReference type="SUPFAM" id="SSF55961">
    <property type="entry name" value="Bet v1-like"/>
    <property type="match status" value="1"/>
</dbReference>
<dbReference type="Gene3D" id="3.30.530.20">
    <property type="match status" value="1"/>
</dbReference>
<organism evidence="2 3">
    <name type="scientific">Chryseobacterium kimseyorum</name>
    <dbReference type="NCBI Taxonomy" id="2984028"/>
    <lineage>
        <taxon>Bacteria</taxon>
        <taxon>Pseudomonadati</taxon>
        <taxon>Bacteroidota</taxon>
        <taxon>Flavobacteriia</taxon>
        <taxon>Flavobacteriales</taxon>
        <taxon>Weeksellaceae</taxon>
        <taxon>Chryseobacterium group</taxon>
        <taxon>Chryseobacterium</taxon>
    </lineage>
</organism>
<keyword evidence="1" id="KW-1133">Transmembrane helix</keyword>
<keyword evidence="1" id="KW-0472">Membrane</keyword>
<keyword evidence="3" id="KW-1185">Reference proteome</keyword>
<evidence type="ECO:0000313" key="2">
    <source>
        <dbReference type="EMBL" id="MCW3170008.1"/>
    </source>
</evidence>
<protein>
    <submittedName>
        <fullName evidence="2">SRPBCC family protein</fullName>
    </submittedName>
</protein>
<proteinExistence type="predicted"/>
<gene>
    <name evidence="2" type="ORF">OMO38_15900</name>
</gene>
<dbReference type="EMBL" id="JAPDHW010000013">
    <property type="protein sequence ID" value="MCW3170008.1"/>
    <property type="molecule type" value="Genomic_DNA"/>
</dbReference>
<dbReference type="RefSeq" id="WP_264751175.1">
    <property type="nucleotide sequence ID" value="NZ_JAPDHW010000013.1"/>
</dbReference>